<dbReference type="AlphaFoldDB" id="A0A6N8DS06"/>
<feature type="transmembrane region" description="Helical" evidence="1">
    <location>
        <begin position="33"/>
        <end position="56"/>
    </location>
</feature>
<proteinExistence type="predicted"/>
<gene>
    <name evidence="3" type="ORF">GJ654_13300</name>
</gene>
<reference evidence="3 4" key="1">
    <citation type="submission" date="2019-11" db="EMBL/GenBank/DDBJ databases">
        <title>Whole-genome sequence of a Rhodoblastus acidophilus DSM 142.</title>
        <authorList>
            <person name="Kyndt J.A."/>
            <person name="Meyer T.E."/>
        </authorList>
    </citation>
    <scope>NUCLEOTIDE SEQUENCE [LARGE SCALE GENOMIC DNA]</scope>
    <source>
        <strain evidence="3 4">DSM 142</strain>
    </source>
</reference>
<keyword evidence="1" id="KW-0812">Transmembrane</keyword>
<keyword evidence="2" id="KW-0732">Signal</keyword>
<evidence type="ECO:0008006" key="5">
    <source>
        <dbReference type="Google" id="ProtNLM"/>
    </source>
</evidence>
<protein>
    <recommendedName>
        <fullName evidence="5">Glycine zipper domain-containing protein</fullName>
    </recommendedName>
</protein>
<dbReference type="Proteomes" id="UP000439113">
    <property type="component" value="Unassembled WGS sequence"/>
</dbReference>
<dbReference type="EMBL" id="WNKS01000012">
    <property type="protein sequence ID" value="MTV31963.1"/>
    <property type="molecule type" value="Genomic_DNA"/>
</dbReference>
<sequence length="79" mass="8070">MIRMGCLAASALALSLVAFEARADSRVVDGVLGAGAGALVGGPVGLVAGGVIGYSAGPSISCAMRSNCRRHRHHRHHRH</sequence>
<feature type="signal peptide" evidence="2">
    <location>
        <begin position="1"/>
        <end position="23"/>
    </location>
</feature>
<comment type="caution">
    <text evidence="3">The sequence shown here is derived from an EMBL/GenBank/DDBJ whole genome shotgun (WGS) entry which is preliminary data.</text>
</comment>
<keyword evidence="1" id="KW-1133">Transmembrane helix</keyword>
<keyword evidence="1" id="KW-0472">Membrane</keyword>
<evidence type="ECO:0000313" key="4">
    <source>
        <dbReference type="Proteomes" id="UP000439113"/>
    </source>
</evidence>
<feature type="chain" id="PRO_5026653786" description="Glycine zipper domain-containing protein" evidence="2">
    <location>
        <begin position="24"/>
        <end position="79"/>
    </location>
</feature>
<organism evidence="3 4">
    <name type="scientific">Rhodoblastus acidophilus</name>
    <name type="common">Rhodopseudomonas acidophila</name>
    <dbReference type="NCBI Taxonomy" id="1074"/>
    <lineage>
        <taxon>Bacteria</taxon>
        <taxon>Pseudomonadati</taxon>
        <taxon>Pseudomonadota</taxon>
        <taxon>Alphaproteobacteria</taxon>
        <taxon>Hyphomicrobiales</taxon>
        <taxon>Rhodoblastaceae</taxon>
        <taxon>Rhodoblastus</taxon>
    </lineage>
</organism>
<name>A0A6N8DS06_RHOAC</name>
<dbReference type="RefSeq" id="WP_155446656.1">
    <property type="nucleotide sequence ID" value="NZ_JAOQNR010000013.1"/>
</dbReference>
<accession>A0A6N8DS06</accession>
<evidence type="ECO:0000313" key="3">
    <source>
        <dbReference type="EMBL" id="MTV31963.1"/>
    </source>
</evidence>
<evidence type="ECO:0000256" key="2">
    <source>
        <dbReference type="SAM" id="SignalP"/>
    </source>
</evidence>
<evidence type="ECO:0000256" key="1">
    <source>
        <dbReference type="SAM" id="Phobius"/>
    </source>
</evidence>